<comment type="cofactor">
    <cofactor evidence="2">
        <name>Mn(2+)</name>
        <dbReference type="ChEBI" id="CHEBI:29035"/>
    </cofactor>
</comment>
<keyword evidence="7" id="KW-0464">Manganese</keyword>
<dbReference type="CDD" id="cd01087">
    <property type="entry name" value="Prolidase"/>
    <property type="match status" value="1"/>
</dbReference>
<dbReference type="EC" id="3.4.11.9" evidence="4"/>
<dbReference type="OrthoDB" id="9806388at2"/>
<keyword evidence="5 8" id="KW-0479">Metal-binding</keyword>
<keyword evidence="6" id="KW-0378">Hydrolase</keyword>
<dbReference type="PROSITE" id="PS00491">
    <property type="entry name" value="PROLINE_PEPTIDASE"/>
    <property type="match status" value="1"/>
</dbReference>
<comment type="caution">
    <text evidence="11">The sequence shown here is derived from an EMBL/GenBank/DDBJ whole genome shotgun (WGS) entry which is preliminary data.</text>
</comment>
<feature type="region of interest" description="Disordered" evidence="9">
    <location>
        <begin position="1"/>
        <end position="87"/>
    </location>
</feature>
<dbReference type="PANTHER" id="PTHR43226:SF4">
    <property type="entry name" value="XAA-PRO AMINOPEPTIDASE 3"/>
    <property type="match status" value="1"/>
</dbReference>
<dbReference type="Gene3D" id="3.40.350.10">
    <property type="entry name" value="Creatinase/prolidase N-terminal domain"/>
    <property type="match status" value="1"/>
</dbReference>
<reference evidence="11 12" key="1">
    <citation type="submission" date="2019-09" db="EMBL/GenBank/DDBJ databases">
        <title>Phylogeny of genus Pseudoclavibacter and closely related genus.</title>
        <authorList>
            <person name="Li Y."/>
        </authorList>
    </citation>
    <scope>NUCLEOTIDE SEQUENCE [LARGE SCALE GENOMIC DNA]</scope>
    <source>
        <strain evidence="11 12">EGI 60007</strain>
    </source>
</reference>
<dbReference type="GO" id="GO:0005829">
    <property type="term" value="C:cytosol"/>
    <property type="evidence" value="ECO:0007669"/>
    <property type="project" value="TreeGrafter"/>
</dbReference>
<dbReference type="Proteomes" id="UP000431744">
    <property type="component" value="Unassembled WGS sequence"/>
</dbReference>
<feature type="compositionally biased region" description="Basic and acidic residues" evidence="9">
    <location>
        <begin position="68"/>
        <end position="80"/>
    </location>
</feature>
<dbReference type="SUPFAM" id="SSF55920">
    <property type="entry name" value="Creatinase/aminopeptidase"/>
    <property type="match status" value="1"/>
</dbReference>
<dbReference type="GO" id="GO:0030145">
    <property type="term" value="F:manganese ion binding"/>
    <property type="evidence" value="ECO:0007669"/>
    <property type="project" value="InterPro"/>
</dbReference>
<gene>
    <name evidence="11" type="ORF">F8O04_05960</name>
</gene>
<dbReference type="Gene3D" id="3.90.230.10">
    <property type="entry name" value="Creatinase/methionine aminopeptidase superfamily"/>
    <property type="match status" value="1"/>
</dbReference>
<dbReference type="InterPro" id="IPR001131">
    <property type="entry name" value="Peptidase_M24B_aminopep-P_CS"/>
</dbReference>
<evidence type="ECO:0000256" key="8">
    <source>
        <dbReference type="RuleBase" id="RU000590"/>
    </source>
</evidence>
<dbReference type="Pfam" id="PF05195">
    <property type="entry name" value="AMP_N"/>
    <property type="match status" value="1"/>
</dbReference>
<dbReference type="GO" id="GO:0006508">
    <property type="term" value="P:proteolysis"/>
    <property type="evidence" value="ECO:0007669"/>
    <property type="project" value="TreeGrafter"/>
</dbReference>
<evidence type="ECO:0000256" key="3">
    <source>
        <dbReference type="ARBA" id="ARBA00008766"/>
    </source>
</evidence>
<evidence type="ECO:0000313" key="11">
    <source>
        <dbReference type="EMBL" id="KAB1649775.1"/>
    </source>
</evidence>
<dbReference type="InterPro" id="IPR007865">
    <property type="entry name" value="Aminopep_P_N"/>
</dbReference>
<accession>A0A6H9WSW0</accession>
<feature type="compositionally biased region" description="Low complexity" evidence="9">
    <location>
        <begin position="1"/>
        <end position="19"/>
    </location>
</feature>
<dbReference type="InterPro" id="IPR052433">
    <property type="entry name" value="X-Pro_dipept-like"/>
</dbReference>
<evidence type="ECO:0000256" key="9">
    <source>
        <dbReference type="SAM" id="MobiDB-lite"/>
    </source>
</evidence>
<evidence type="ECO:0000256" key="2">
    <source>
        <dbReference type="ARBA" id="ARBA00001936"/>
    </source>
</evidence>
<dbReference type="GO" id="GO:0070006">
    <property type="term" value="F:metalloaminopeptidase activity"/>
    <property type="evidence" value="ECO:0007669"/>
    <property type="project" value="InterPro"/>
</dbReference>
<evidence type="ECO:0000256" key="4">
    <source>
        <dbReference type="ARBA" id="ARBA00012574"/>
    </source>
</evidence>
<comment type="catalytic activity">
    <reaction evidence="1">
        <text>Release of any N-terminal amino acid, including proline, that is linked to proline, even from a dipeptide or tripeptide.</text>
        <dbReference type="EC" id="3.4.11.9"/>
    </reaction>
</comment>
<evidence type="ECO:0000256" key="5">
    <source>
        <dbReference type="ARBA" id="ARBA00022723"/>
    </source>
</evidence>
<evidence type="ECO:0000259" key="10">
    <source>
        <dbReference type="SMART" id="SM01011"/>
    </source>
</evidence>
<feature type="compositionally biased region" description="Polar residues" evidence="9">
    <location>
        <begin position="26"/>
        <end position="63"/>
    </location>
</feature>
<dbReference type="Pfam" id="PF00557">
    <property type="entry name" value="Peptidase_M24"/>
    <property type="match status" value="1"/>
</dbReference>
<evidence type="ECO:0000256" key="1">
    <source>
        <dbReference type="ARBA" id="ARBA00001424"/>
    </source>
</evidence>
<protein>
    <recommendedName>
        <fullName evidence="4">Xaa-Pro aminopeptidase</fullName>
        <ecNumber evidence="4">3.4.11.9</ecNumber>
    </recommendedName>
</protein>
<sequence length="554" mass="60546">MDTSDVTADTAASTTQAEAPEPPRATGQTSATEQATSTEQVSVPAHSTNRSTTPRTAAFQQRISLGWAERDEPLPPRREAAPSAAVRRRSISSRFVGERIVVPAGTRKQRSNDTDYPFRAHSAFSHLTGWGSDAEPGAVLVLEPSGTAHTATLYFRERAGRESDEFYANPDIGEFWIGPRPSLAQVAADLDIPTEHLDRLNLDRLNLDEDGPLRVVREADPELTARLDAARGVNGDESMSSAVDELEISERMLADVDRRAKVEAADAELEQALSELRLVKDEFEIGELRKAVAATASGFDDIVGSLRRATTLPRGERLIEGVFHTRARLEGNEVGYDTIAASGHHACILHWTKNSGEVRDGDLVLIDAGVEVDSLYTADITRTLPVNGTFTEPQRRVYQAVLDAADAAFAVVKPGITFRDVHETAMRVIAQRTAEWGLLGVTADEALARDGQQHRRYMVHGTSHHLGIDVHDCAKARRELYLDGVVEAGMVFTIEPGLYFQPDDLTVPDELRGIGVRIEDDVLVTADGAENLSIAIPRAADDVESWLRRGRRAD</sequence>
<dbReference type="PANTHER" id="PTHR43226">
    <property type="entry name" value="XAA-PRO AMINOPEPTIDASE 3"/>
    <property type="match status" value="1"/>
</dbReference>
<feature type="domain" description="Aminopeptidase P N-terminal" evidence="10">
    <location>
        <begin position="81"/>
        <end position="224"/>
    </location>
</feature>
<dbReference type="EMBL" id="WBJY01000001">
    <property type="protein sequence ID" value="KAB1649775.1"/>
    <property type="molecule type" value="Genomic_DNA"/>
</dbReference>
<evidence type="ECO:0000313" key="12">
    <source>
        <dbReference type="Proteomes" id="UP000431744"/>
    </source>
</evidence>
<dbReference type="RefSeq" id="WP_158028360.1">
    <property type="nucleotide sequence ID" value="NZ_BMHG01000001.1"/>
</dbReference>
<dbReference type="SMART" id="SM01011">
    <property type="entry name" value="AMP_N"/>
    <property type="match status" value="1"/>
</dbReference>
<dbReference type="SUPFAM" id="SSF53092">
    <property type="entry name" value="Creatinase/prolidase N-terminal domain"/>
    <property type="match status" value="1"/>
</dbReference>
<keyword evidence="11" id="KW-0031">Aminopeptidase</keyword>
<dbReference type="InterPro" id="IPR036005">
    <property type="entry name" value="Creatinase/aminopeptidase-like"/>
</dbReference>
<keyword evidence="12" id="KW-1185">Reference proteome</keyword>
<keyword evidence="11" id="KW-0645">Protease</keyword>
<dbReference type="InterPro" id="IPR029149">
    <property type="entry name" value="Creatin/AminoP/Spt16_N"/>
</dbReference>
<organism evidence="11 12">
    <name type="scientific">Pseudoclavibacter endophyticus</name>
    <dbReference type="NCBI Taxonomy" id="1778590"/>
    <lineage>
        <taxon>Bacteria</taxon>
        <taxon>Bacillati</taxon>
        <taxon>Actinomycetota</taxon>
        <taxon>Actinomycetes</taxon>
        <taxon>Micrococcales</taxon>
        <taxon>Microbacteriaceae</taxon>
        <taxon>Pseudoclavibacter</taxon>
    </lineage>
</organism>
<name>A0A6H9WSW0_9MICO</name>
<dbReference type="AlphaFoldDB" id="A0A6H9WSW0"/>
<dbReference type="InterPro" id="IPR000994">
    <property type="entry name" value="Pept_M24"/>
</dbReference>
<proteinExistence type="inferred from homology"/>
<evidence type="ECO:0000256" key="7">
    <source>
        <dbReference type="ARBA" id="ARBA00023211"/>
    </source>
</evidence>
<evidence type="ECO:0000256" key="6">
    <source>
        <dbReference type="ARBA" id="ARBA00022801"/>
    </source>
</evidence>
<comment type="similarity">
    <text evidence="3 8">Belongs to the peptidase M24B family.</text>
</comment>